<dbReference type="RefSeq" id="WP_181339779.1">
    <property type="nucleotide sequence ID" value="NZ_JAAKDE010000013.1"/>
</dbReference>
<evidence type="ECO:0000256" key="1">
    <source>
        <dbReference type="ARBA" id="ARBA00023002"/>
    </source>
</evidence>
<name>A0A8J6HXL9_9FIRM</name>
<dbReference type="AlphaFoldDB" id="A0A8J6HXL9"/>
<evidence type="ECO:0000313" key="3">
    <source>
        <dbReference type="EMBL" id="MBA2133332.1"/>
    </source>
</evidence>
<dbReference type="PANTHER" id="PTHR42730:SF1">
    <property type="entry name" value="2-OXOGLUTARATE SYNTHASE SUBUNIT KORC"/>
    <property type="match status" value="1"/>
</dbReference>
<dbReference type="InterPro" id="IPR019752">
    <property type="entry name" value="Pyrv/ketoisovalerate_OxRed_cat"/>
</dbReference>
<proteinExistence type="predicted"/>
<keyword evidence="4" id="KW-1185">Reference proteome</keyword>
<keyword evidence="1" id="KW-0560">Oxidoreductase</keyword>
<evidence type="ECO:0000259" key="2">
    <source>
        <dbReference type="Pfam" id="PF01558"/>
    </source>
</evidence>
<dbReference type="EMBL" id="JAAKDE010000013">
    <property type="protein sequence ID" value="MBA2133332.1"/>
    <property type="molecule type" value="Genomic_DNA"/>
</dbReference>
<organism evidence="3 4">
    <name type="scientific">Capillibacterium thermochitinicola</name>
    <dbReference type="NCBI Taxonomy" id="2699427"/>
    <lineage>
        <taxon>Bacteria</taxon>
        <taxon>Bacillati</taxon>
        <taxon>Bacillota</taxon>
        <taxon>Capillibacterium</taxon>
    </lineage>
</organism>
<gene>
    <name evidence="3" type="ORF">G5B42_07220</name>
</gene>
<protein>
    <submittedName>
        <fullName evidence="3">2-oxoacid:acceptor oxidoreductase family protein</fullName>
    </submittedName>
</protein>
<dbReference type="Proteomes" id="UP000657177">
    <property type="component" value="Unassembled WGS sequence"/>
</dbReference>
<dbReference type="PANTHER" id="PTHR42730">
    <property type="entry name" value="2-OXOGLUTARATE SYNTHASE SUBUNIT KORC"/>
    <property type="match status" value="1"/>
</dbReference>
<dbReference type="GO" id="GO:0016903">
    <property type="term" value="F:oxidoreductase activity, acting on the aldehyde or oxo group of donors"/>
    <property type="evidence" value="ECO:0007669"/>
    <property type="project" value="InterPro"/>
</dbReference>
<comment type="caution">
    <text evidence="3">The sequence shown here is derived from an EMBL/GenBank/DDBJ whole genome shotgun (WGS) entry which is preliminary data.</text>
</comment>
<dbReference type="InterPro" id="IPR002869">
    <property type="entry name" value="Pyrv_flavodox_OxRed_cen"/>
</dbReference>
<accession>A0A8J6HXL9</accession>
<feature type="domain" description="Pyruvate/ketoisovalerate oxidoreductase catalytic" evidence="2">
    <location>
        <begin position="11"/>
        <end position="174"/>
    </location>
</feature>
<reference evidence="3" key="1">
    <citation type="submission" date="2020-06" db="EMBL/GenBank/DDBJ databases">
        <title>Novel chitinolytic bacterium.</title>
        <authorList>
            <person name="Ungkulpasvich U."/>
            <person name="Kosugi A."/>
            <person name="Uke A."/>
        </authorList>
    </citation>
    <scope>NUCLEOTIDE SEQUENCE</scope>
    <source>
        <strain evidence="3">UUS1-1</strain>
    </source>
</reference>
<dbReference type="Gene3D" id="3.40.920.10">
    <property type="entry name" value="Pyruvate-ferredoxin oxidoreductase, PFOR, domain III"/>
    <property type="match status" value="1"/>
</dbReference>
<sequence>MTHEIICAGFGGQGVMLIGQLLAYGGMLEGKEVTWFPSYGPEMRGGTANCSVVISDQPVGSPIVAEPDGLLAMNGPSLARFKGAVKPGGVIVYNSSLISDVPERPGVRICAVPANELARELGNDKIGNMVVLGAFLGLTKAVAVASIETALQQVLPARRQHLIPLNSAALRKGFSLVEG</sequence>
<evidence type="ECO:0000313" key="4">
    <source>
        <dbReference type="Proteomes" id="UP000657177"/>
    </source>
</evidence>
<dbReference type="InterPro" id="IPR052554">
    <property type="entry name" value="2-oxoglutarate_synth_KorC"/>
</dbReference>
<dbReference type="SUPFAM" id="SSF53323">
    <property type="entry name" value="Pyruvate-ferredoxin oxidoreductase, PFOR, domain III"/>
    <property type="match status" value="1"/>
</dbReference>
<dbReference type="Pfam" id="PF01558">
    <property type="entry name" value="POR"/>
    <property type="match status" value="1"/>
</dbReference>